<dbReference type="SUPFAM" id="SSF46785">
    <property type="entry name" value="Winged helix' DNA-binding domain"/>
    <property type="match status" value="1"/>
</dbReference>
<dbReference type="InterPro" id="IPR036390">
    <property type="entry name" value="WH_DNA-bd_sf"/>
</dbReference>
<dbReference type="Pfam" id="PF03551">
    <property type="entry name" value="PadR"/>
    <property type="match status" value="1"/>
</dbReference>
<dbReference type="Gene3D" id="1.10.10.10">
    <property type="entry name" value="Winged helix-like DNA-binding domain superfamily/Winged helix DNA-binding domain"/>
    <property type="match status" value="1"/>
</dbReference>
<accession>A0A429ZQD6</accession>
<dbReference type="InterPro" id="IPR005149">
    <property type="entry name" value="Tscrpt_reg_PadR_N"/>
</dbReference>
<reference evidence="2 3" key="1">
    <citation type="submission" date="2017-05" db="EMBL/GenBank/DDBJ databases">
        <title>Vagococcus spp. assemblies.</title>
        <authorList>
            <person name="Gulvik C.A."/>
        </authorList>
    </citation>
    <scope>NUCLEOTIDE SEQUENCE [LARGE SCALE GENOMIC DNA]</scope>
    <source>
        <strain evidence="2 3">SS1994</strain>
    </source>
</reference>
<dbReference type="RefSeq" id="WP_125956085.1">
    <property type="nucleotide sequence ID" value="NZ_JAQEJV010000002.1"/>
</dbReference>
<name>A0A429ZQD6_9ENTE</name>
<evidence type="ECO:0000313" key="3">
    <source>
        <dbReference type="Proteomes" id="UP000288490"/>
    </source>
</evidence>
<protein>
    <submittedName>
        <fullName evidence="2">PadR family transcriptional regulator</fullName>
    </submittedName>
</protein>
<dbReference type="PANTHER" id="PTHR33169">
    <property type="entry name" value="PADR-FAMILY TRANSCRIPTIONAL REGULATOR"/>
    <property type="match status" value="1"/>
</dbReference>
<sequence length="115" mass="13082">MKQTQLLKGILEGCVLSILLEEKTYGYELVQHLIYFGFEDLSAGTVYPLLQKLEKQGMIKGETLPSPDGPNRKYYSVTSKGEERLNEFNTQWTHLSDVVNLILKRSEENGSGRND</sequence>
<gene>
    <name evidence="2" type="ORF">CBF36_01775</name>
</gene>
<evidence type="ECO:0000259" key="1">
    <source>
        <dbReference type="Pfam" id="PF03551"/>
    </source>
</evidence>
<dbReference type="EMBL" id="NGJT01000002">
    <property type="protein sequence ID" value="RST95923.1"/>
    <property type="molecule type" value="Genomic_DNA"/>
</dbReference>
<evidence type="ECO:0000313" key="2">
    <source>
        <dbReference type="EMBL" id="RST95923.1"/>
    </source>
</evidence>
<comment type="caution">
    <text evidence="2">The sequence shown here is derived from an EMBL/GenBank/DDBJ whole genome shotgun (WGS) entry which is preliminary data.</text>
</comment>
<dbReference type="OrthoDB" id="9791785at2"/>
<keyword evidence="3" id="KW-1185">Reference proteome</keyword>
<dbReference type="AlphaFoldDB" id="A0A429ZQD6"/>
<proteinExistence type="predicted"/>
<feature type="domain" description="Transcription regulator PadR N-terminal" evidence="1">
    <location>
        <begin position="15"/>
        <end position="86"/>
    </location>
</feature>
<organism evidence="2 3">
    <name type="scientific">Vagococcus bubulae</name>
    <dbReference type="NCBI Taxonomy" id="1977868"/>
    <lineage>
        <taxon>Bacteria</taxon>
        <taxon>Bacillati</taxon>
        <taxon>Bacillota</taxon>
        <taxon>Bacilli</taxon>
        <taxon>Lactobacillales</taxon>
        <taxon>Enterococcaceae</taxon>
        <taxon>Vagococcus</taxon>
    </lineage>
</organism>
<dbReference type="Proteomes" id="UP000288490">
    <property type="component" value="Unassembled WGS sequence"/>
</dbReference>
<dbReference type="InterPro" id="IPR052509">
    <property type="entry name" value="Metal_resp_DNA-bind_regulator"/>
</dbReference>
<dbReference type="PANTHER" id="PTHR33169:SF14">
    <property type="entry name" value="TRANSCRIPTIONAL REGULATOR RV3488"/>
    <property type="match status" value="1"/>
</dbReference>
<dbReference type="InterPro" id="IPR036388">
    <property type="entry name" value="WH-like_DNA-bd_sf"/>
</dbReference>